<feature type="domain" description="YdhG-like" evidence="1">
    <location>
        <begin position="15"/>
        <end position="108"/>
    </location>
</feature>
<sequence length="122" mass="14465">MNEFDAYLAKLEEIQRPRMTEVLQWVHKEFPELSTKIAWNQPMFTEHDTFIIGFSASKKHMSVSPEVAGITHFAPKIEAAGYDHTKNIMRIPWEVDVNYDLLREMIQFNQLEKADYTAFWRK</sequence>
<dbReference type="Proteomes" id="UP000013785">
    <property type="component" value="Unassembled WGS sequence"/>
</dbReference>
<dbReference type="InterPro" id="IPR014922">
    <property type="entry name" value="YdhG-like"/>
</dbReference>
<dbReference type="HOGENOM" id="CLU_162718_0_0_9"/>
<name>R3TU75_9ENTE</name>
<keyword evidence="3" id="KW-1185">Reference proteome</keyword>
<gene>
    <name evidence="2" type="ORF">UC3_01550</name>
</gene>
<evidence type="ECO:0000259" key="1">
    <source>
        <dbReference type="Pfam" id="PF08818"/>
    </source>
</evidence>
<dbReference type="RefSeq" id="WP_010768213.1">
    <property type="nucleotide sequence ID" value="NZ_ASWE01000003.1"/>
</dbReference>
<comment type="caution">
    <text evidence="2">The sequence shown here is derived from an EMBL/GenBank/DDBJ whole genome shotgun (WGS) entry which is preliminary data.</text>
</comment>
<proteinExistence type="predicted"/>
<dbReference type="PATRIC" id="fig|1158610.3.peg.1535"/>
<protein>
    <recommendedName>
        <fullName evidence="1">YdhG-like domain-containing protein</fullName>
    </recommendedName>
</protein>
<dbReference type="OrthoDB" id="384795at2"/>
<reference evidence="2 3" key="1">
    <citation type="submission" date="2013-02" db="EMBL/GenBank/DDBJ databases">
        <title>The Genome Sequence of Enterococcus phoeniculicola BAA-412.</title>
        <authorList>
            <consortium name="The Broad Institute Genome Sequencing Platform"/>
            <consortium name="The Broad Institute Genome Sequencing Center for Infectious Disease"/>
            <person name="Earl A.M."/>
            <person name="Gilmore M.S."/>
            <person name="Lebreton F."/>
            <person name="Walker B."/>
            <person name="Young S.K."/>
            <person name="Zeng Q."/>
            <person name="Gargeya S."/>
            <person name="Fitzgerald M."/>
            <person name="Haas B."/>
            <person name="Abouelleil A."/>
            <person name="Alvarado L."/>
            <person name="Arachchi H.M."/>
            <person name="Berlin A.M."/>
            <person name="Chapman S.B."/>
            <person name="Dewar J."/>
            <person name="Goldberg J."/>
            <person name="Griggs A."/>
            <person name="Gujja S."/>
            <person name="Hansen M."/>
            <person name="Howarth C."/>
            <person name="Imamovic A."/>
            <person name="Larimer J."/>
            <person name="McCowan C."/>
            <person name="Murphy C."/>
            <person name="Neiman D."/>
            <person name="Pearson M."/>
            <person name="Priest M."/>
            <person name="Roberts A."/>
            <person name="Saif S."/>
            <person name="Shea T."/>
            <person name="Sisk P."/>
            <person name="Sykes S."/>
            <person name="Wortman J."/>
            <person name="Nusbaum C."/>
            <person name="Birren B."/>
        </authorList>
    </citation>
    <scope>NUCLEOTIDE SEQUENCE [LARGE SCALE GENOMIC DNA]</scope>
    <source>
        <strain evidence="2 3">ATCC BAA-412</strain>
    </source>
</reference>
<dbReference type="SUPFAM" id="SSF159888">
    <property type="entry name" value="YdhG-like"/>
    <property type="match status" value="1"/>
</dbReference>
<dbReference type="AlphaFoldDB" id="R3TU75"/>
<evidence type="ECO:0000313" key="2">
    <source>
        <dbReference type="EMBL" id="EOL44733.1"/>
    </source>
</evidence>
<dbReference type="eggNOG" id="COG5646">
    <property type="taxonomic scope" value="Bacteria"/>
</dbReference>
<dbReference type="STRING" id="154621.RV11_GL002482"/>
<evidence type="ECO:0000313" key="3">
    <source>
        <dbReference type="Proteomes" id="UP000013785"/>
    </source>
</evidence>
<dbReference type="EMBL" id="AJAT01000013">
    <property type="protein sequence ID" value="EOL44733.1"/>
    <property type="molecule type" value="Genomic_DNA"/>
</dbReference>
<dbReference type="Pfam" id="PF08818">
    <property type="entry name" value="DUF1801"/>
    <property type="match status" value="1"/>
</dbReference>
<organism evidence="2 3">
    <name type="scientific">Enterococcus phoeniculicola ATCC BAA-412</name>
    <dbReference type="NCBI Taxonomy" id="1158610"/>
    <lineage>
        <taxon>Bacteria</taxon>
        <taxon>Bacillati</taxon>
        <taxon>Bacillota</taxon>
        <taxon>Bacilli</taxon>
        <taxon>Lactobacillales</taxon>
        <taxon>Enterococcaceae</taxon>
        <taxon>Enterococcus</taxon>
    </lineage>
</organism>
<accession>R3TU75</accession>
<dbReference type="Gene3D" id="3.90.1150.200">
    <property type="match status" value="1"/>
</dbReference>